<evidence type="ECO:0000259" key="6">
    <source>
        <dbReference type="PROSITE" id="PS50893"/>
    </source>
</evidence>
<dbReference type="SUPFAM" id="SSF52540">
    <property type="entry name" value="P-loop containing nucleoside triphosphate hydrolases"/>
    <property type="match status" value="1"/>
</dbReference>
<feature type="region of interest" description="Disordered" evidence="5">
    <location>
        <begin position="278"/>
        <end position="311"/>
    </location>
</feature>
<dbReference type="PANTHER" id="PTHR42734">
    <property type="entry name" value="METAL TRANSPORT SYSTEM ATP-BINDING PROTEIN TM_0124-RELATED"/>
    <property type="match status" value="1"/>
</dbReference>
<dbReference type="PROSITE" id="PS00211">
    <property type="entry name" value="ABC_TRANSPORTER_1"/>
    <property type="match status" value="1"/>
</dbReference>
<dbReference type="InterPro" id="IPR027417">
    <property type="entry name" value="P-loop_NTPase"/>
</dbReference>
<evidence type="ECO:0000256" key="4">
    <source>
        <dbReference type="ARBA" id="ARBA00022840"/>
    </source>
</evidence>
<protein>
    <submittedName>
        <fullName evidence="7">Metal ABC transporter ATP-binding protein</fullName>
    </submittedName>
</protein>
<keyword evidence="2" id="KW-0813">Transport</keyword>
<dbReference type="Pfam" id="PF00005">
    <property type="entry name" value="ABC_tran"/>
    <property type="match status" value="1"/>
</dbReference>
<dbReference type="Proteomes" id="UP001180616">
    <property type="component" value="Chromosome"/>
</dbReference>
<evidence type="ECO:0000256" key="3">
    <source>
        <dbReference type="ARBA" id="ARBA00022741"/>
    </source>
</evidence>
<evidence type="ECO:0000256" key="1">
    <source>
        <dbReference type="ARBA" id="ARBA00005417"/>
    </source>
</evidence>
<dbReference type="PANTHER" id="PTHR42734:SF17">
    <property type="entry name" value="METAL TRANSPORT SYSTEM ATP-BINDING PROTEIN TM_0124-RELATED"/>
    <property type="match status" value="1"/>
</dbReference>
<dbReference type="PROSITE" id="PS50893">
    <property type="entry name" value="ABC_TRANSPORTER_2"/>
    <property type="match status" value="1"/>
</dbReference>
<dbReference type="InterPro" id="IPR003439">
    <property type="entry name" value="ABC_transporter-like_ATP-bd"/>
</dbReference>
<dbReference type="InterPro" id="IPR050153">
    <property type="entry name" value="Metal_Ion_Import_ABC"/>
</dbReference>
<feature type="compositionally biased region" description="Low complexity" evidence="5">
    <location>
        <begin position="292"/>
        <end position="311"/>
    </location>
</feature>
<name>A0ABY9R1Q3_9BACT</name>
<keyword evidence="4 7" id="KW-0067">ATP-binding</keyword>
<dbReference type="InterPro" id="IPR003593">
    <property type="entry name" value="AAA+_ATPase"/>
</dbReference>
<keyword evidence="3" id="KW-0547">Nucleotide-binding</keyword>
<evidence type="ECO:0000256" key="5">
    <source>
        <dbReference type="SAM" id="MobiDB-lite"/>
    </source>
</evidence>
<accession>A0ABY9R1Q3</accession>
<keyword evidence="8" id="KW-1185">Reference proteome</keyword>
<feature type="domain" description="ABC transporter" evidence="6">
    <location>
        <begin position="22"/>
        <end position="257"/>
    </location>
</feature>
<proteinExistence type="inferred from homology"/>
<dbReference type="SMART" id="SM00382">
    <property type="entry name" value="AAA"/>
    <property type="match status" value="1"/>
</dbReference>
<dbReference type="Gene3D" id="3.40.50.300">
    <property type="entry name" value="P-loop containing nucleotide triphosphate hydrolases"/>
    <property type="match status" value="1"/>
</dbReference>
<evidence type="ECO:0000256" key="2">
    <source>
        <dbReference type="ARBA" id="ARBA00022448"/>
    </source>
</evidence>
<comment type="similarity">
    <text evidence="1">Belongs to the ABC transporter superfamily.</text>
</comment>
<organism evidence="7 8">
    <name type="scientific">Nitratidesulfovibrio liaohensis</name>
    <dbReference type="NCBI Taxonomy" id="2604158"/>
    <lineage>
        <taxon>Bacteria</taxon>
        <taxon>Pseudomonadati</taxon>
        <taxon>Thermodesulfobacteriota</taxon>
        <taxon>Desulfovibrionia</taxon>
        <taxon>Desulfovibrionales</taxon>
        <taxon>Desulfovibrionaceae</taxon>
        <taxon>Nitratidesulfovibrio</taxon>
    </lineage>
</organism>
<reference evidence="7" key="1">
    <citation type="submission" date="2023-09" db="EMBL/GenBank/DDBJ databases">
        <authorList>
            <consortium name="CW5 consortium"/>
            <person name="Lu C.-W."/>
        </authorList>
    </citation>
    <scope>NUCLEOTIDE SEQUENCE</scope>
    <source>
        <strain evidence="7">KPS</strain>
    </source>
</reference>
<dbReference type="EMBL" id="CP133659">
    <property type="protein sequence ID" value="WMW65649.1"/>
    <property type="molecule type" value="Genomic_DNA"/>
</dbReference>
<dbReference type="InterPro" id="IPR017871">
    <property type="entry name" value="ABC_transporter-like_CS"/>
</dbReference>
<evidence type="ECO:0000313" key="7">
    <source>
        <dbReference type="EMBL" id="WMW65649.1"/>
    </source>
</evidence>
<dbReference type="GO" id="GO:0005524">
    <property type="term" value="F:ATP binding"/>
    <property type="evidence" value="ECO:0007669"/>
    <property type="project" value="UniProtKB-KW"/>
</dbReference>
<evidence type="ECO:0000313" key="8">
    <source>
        <dbReference type="Proteomes" id="UP001180616"/>
    </source>
</evidence>
<gene>
    <name evidence="7" type="ORF">KPS_000139</name>
</gene>
<sequence length="311" mass="32835">MHMPSNASGMPGAPHTPHEPIIAVRDLCFAYGDEPVLDHVDLTVERGEFLAVLGPNGGGKTTLLKLLLGLLTPRSGSVALFGGAPRAALPRIGYVPQYSTARLDFPVTVLDVVLMGLAGTRRGLLGRHWSRDAASIDRAREALDQVGLSGMEKRMVGALSGGQRQRAVVARALMAQPELLLLDEPTASIDPQGSFCFFEFLGTLRGPHTLVVVSHDLSIATSTFSNVAFVNRTLVHSRGAGLTPDMLTMLYGHHEKTCPMGAFITSVSGLFPVLPRMDELKPSDATPPVSPGAPDAPNAPDAAPSPVAKDA</sequence>
<dbReference type="RefSeq" id="WP_309541613.1">
    <property type="nucleotide sequence ID" value="NZ_CP133659.1"/>
</dbReference>